<dbReference type="EMBL" id="LSBJ02000002">
    <property type="protein sequence ID" value="OAQ59688.1"/>
    <property type="molecule type" value="Genomic_DNA"/>
</dbReference>
<gene>
    <name evidence="10" type="ORF">VFPPC_03898</name>
</gene>
<dbReference type="Pfam" id="PF00107">
    <property type="entry name" value="ADH_zinc_N"/>
    <property type="match status" value="1"/>
</dbReference>
<dbReference type="SUPFAM" id="SSF50129">
    <property type="entry name" value="GroES-like"/>
    <property type="match status" value="1"/>
</dbReference>
<evidence type="ECO:0000256" key="6">
    <source>
        <dbReference type="ARBA" id="ARBA00023002"/>
    </source>
</evidence>
<keyword evidence="7" id="KW-0520">NAD</keyword>
<dbReference type="InterPro" id="IPR020843">
    <property type="entry name" value="ER"/>
</dbReference>
<dbReference type="PANTHER" id="PTHR42940:SF3">
    <property type="entry name" value="ALCOHOL DEHYDROGENASE 1-RELATED"/>
    <property type="match status" value="1"/>
</dbReference>
<dbReference type="InterPro" id="IPR002328">
    <property type="entry name" value="ADH_Zn_CS"/>
</dbReference>
<keyword evidence="5 8" id="KW-0862">Zinc</keyword>
<dbReference type="EC" id="1.1.1.1" evidence="3"/>
<evidence type="ECO:0000313" key="10">
    <source>
        <dbReference type="EMBL" id="OAQ59688.1"/>
    </source>
</evidence>
<dbReference type="OrthoDB" id="1879366at2759"/>
<dbReference type="GO" id="GO:0008270">
    <property type="term" value="F:zinc ion binding"/>
    <property type="evidence" value="ECO:0007669"/>
    <property type="project" value="InterPro"/>
</dbReference>
<comment type="caution">
    <text evidence="10">The sequence shown here is derived from an EMBL/GenBank/DDBJ whole genome shotgun (WGS) entry which is preliminary data.</text>
</comment>
<dbReference type="RefSeq" id="XP_018137681.1">
    <property type="nucleotide sequence ID" value="XM_018283346.1"/>
</dbReference>
<dbReference type="STRING" id="1380566.A0A179F2P2"/>
<dbReference type="SUPFAM" id="SSF51735">
    <property type="entry name" value="NAD(P)-binding Rossmann-fold domains"/>
    <property type="match status" value="1"/>
</dbReference>
<protein>
    <recommendedName>
        <fullName evidence="3">alcohol dehydrogenase</fullName>
        <ecNumber evidence="3">1.1.1.1</ecNumber>
    </recommendedName>
</protein>
<keyword evidence="6" id="KW-0560">Oxidoreductase</keyword>
<evidence type="ECO:0000256" key="4">
    <source>
        <dbReference type="ARBA" id="ARBA00022723"/>
    </source>
</evidence>
<evidence type="ECO:0000313" key="11">
    <source>
        <dbReference type="Proteomes" id="UP000078397"/>
    </source>
</evidence>
<dbReference type="GeneID" id="28847340"/>
<dbReference type="GO" id="GO:0004022">
    <property type="term" value="F:alcohol dehydrogenase (NAD+) activity"/>
    <property type="evidence" value="ECO:0007669"/>
    <property type="project" value="UniProtKB-EC"/>
</dbReference>
<dbReference type="PANTHER" id="PTHR42940">
    <property type="entry name" value="ALCOHOL DEHYDROGENASE 1-RELATED"/>
    <property type="match status" value="1"/>
</dbReference>
<dbReference type="GO" id="GO:0005737">
    <property type="term" value="C:cytoplasm"/>
    <property type="evidence" value="ECO:0007669"/>
    <property type="project" value="TreeGrafter"/>
</dbReference>
<dbReference type="SMART" id="SM00829">
    <property type="entry name" value="PKS_ER"/>
    <property type="match status" value="1"/>
</dbReference>
<keyword evidence="11" id="KW-1185">Reference proteome</keyword>
<proteinExistence type="inferred from homology"/>
<name>A0A179F2P2_METCM</name>
<dbReference type="InterPro" id="IPR013154">
    <property type="entry name" value="ADH-like_N"/>
</dbReference>
<evidence type="ECO:0000256" key="7">
    <source>
        <dbReference type="ARBA" id="ARBA00023027"/>
    </source>
</evidence>
<dbReference type="PROSITE" id="PS00059">
    <property type="entry name" value="ADH_ZINC"/>
    <property type="match status" value="1"/>
</dbReference>
<dbReference type="Gene3D" id="3.40.50.720">
    <property type="entry name" value="NAD(P)-binding Rossmann-like Domain"/>
    <property type="match status" value="1"/>
</dbReference>
<dbReference type="InterPro" id="IPR011032">
    <property type="entry name" value="GroES-like_sf"/>
</dbReference>
<evidence type="ECO:0000256" key="5">
    <source>
        <dbReference type="ARBA" id="ARBA00022833"/>
    </source>
</evidence>
<sequence length="354" mass="37481">MATKSVFDVPTEQWAQVVEENDVTYKKIPVPKPGPDEALVHILYSGVCHTDLHAMRGDWPLKHKTQLVGGHEGIGVVVAKGDLAKGVDIGDYVGIKWLNGSCLSCAFCINGDEPQCPDALLSGYTVDGTFQQYATGKAMHLTQIPKDCDLSAAAPILCAGLTVYKGLKESGARPAQFVAVIGAGGGLGSLAIQYAKAMGLRTIAVDAGEVKGKFCRSLGADAYFDFTKSNDLVKDIKAATPDGLGPHAALVIAAKEDPFHQATEYVRPRGTVVCIGMPKEAQIKASVFDVVVRMLSIKGSYVGNRADANEAVEIFRAGLVKAPVTVVPLSKLSEVFDAMVSGDIIGRYVLDTSK</sequence>
<comment type="similarity">
    <text evidence="2 8">Belongs to the zinc-containing alcohol dehydrogenase family.</text>
</comment>
<dbReference type="InterPro" id="IPR036291">
    <property type="entry name" value="NAD(P)-bd_dom_sf"/>
</dbReference>
<accession>A0A179F2P2</accession>
<feature type="domain" description="Enoyl reductase (ER)" evidence="9">
    <location>
        <begin position="20"/>
        <end position="350"/>
    </location>
</feature>
<dbReference type="InterPro" id="IPR013149">
    <property type="entry name" value="ADH-like_C"/>
</dbReference>
<evidence type="ECO:0000256" key="1">
    <source>
        <dbReference type="ARBA" id="ARBA00001947"/>
    </source>
</evidence>
<organism evidence="10 11">
    <name type="scientific">Pochonia chlamydosporia 170</name>
    <dbReference type="NCBI Taxonomy" id="1380566"/>
    <lineage>
        <taxon>Eukaryota</taxon>
        <taxon>Fungi</taxon>
        <taxon>Dikarya</taxon>
        <taxon>Ascomycota</taxon>
        <taxon>Pezizomycotina</taxon>
        <taxon>Sordariomycetes</taxon>
        <taxon>Hypocreomycetidae</taxon>
        <taxon>Hypocreales</taxon>
        <taxon>Clavicipitaceae</taxon>
        <taxon>Pochonia</taxon>
    </lineage>
</organism>
<dbReference type="FunFam" id="3.40.50.720:FF:000039">
    <property type="entry name" value="Alcohol dehydrogenase AdhP"/>
    <property type="match status" value="1"/>
</dbReference>
<keyword evidence="4 8" id="KW-0479">Metal-binding</keyword>
<evidence type="ECO:0000259" key="9">
    <source>
        <dbReference type="SMART" id="SM00829"/>
    </source>
</evidence>
<dbReference type="AlphaFoldDB" id="A0A179F2P2"/>
<evidence type="ECO:0000256" key="2">
    <source>
        <dbReference type="ARBA" id="ARBA00008072"/>
    </source>
</evidence>
<dbReference type="CDD" id="cd08297">
    <property type="entry name" value="CAD3"/>
    <property type="match status" value="1"/>
</dbReference>
<dbReference type="Gene3D" id="3.90.180.10">
    <property type="entry name" value="Medium-chain alcohol dehydrogenases, catalytic domain"/>
    <property type="match status" value="1"/>
</dbReference>
<dbReference type="FunFam" id="3.90.180.10:FF:000002">
    <property type="entry name" value="Alcohol dehydrogenase AdhP"/>
    <property type="match status" value="1"/>
</dbReference>
<comment type="cofactor">
    <cofactor evidence="1 8">
        <name>Zn(2+)</name>
        <dbReference type="ChEBI" id="CHEBI:29105"/>
    </cofactor>
</comment>
<dbReference type="KEGG" id="pchm:VFPPC_03898"/>
<reference evidence="10 11" key="1">
    <citation type="journal article" date="2016" name="PLoS Pathog.">
        <title>Biosynthesis of antibiotic leucinostatins in bio-control fungus Purpureocillium lilacinum and their inhibition on phytophthora revealed by genome mining.</title>
        <authorList>
            <person name="Wang G."/>
            <person name="Liu Z."/>
            <person name="Lin R."/>
            <person name="Li E."/>
            <person name="Mao Z."/>
            <person name="Ling J."/>
            <person name="Yang Y."/>
            <person name="Yin W.B."/>
            <person name="Xie B."/>
        </authorList>
    </citation>
    <scope>NUCLEOTIDE SEQUENCE [LARGE SCALE GENOMIC DNA]</scope>
    <source>
        <strain evidence="10">170</strain>
    </source>
</reference>
<dbReference type="Pfam" id="PF08240">
    <property type="entry name" value="ADH_N"/>
    <property type="match status" value="1"/>
</dbReference>
<dbReference type="Proteomes" id="UP000078397">
    <property type="component" value="Unassembled WGS sequence"/>
</dbReference>
<evidence type="ECO:0000256" key="8">
    <source>
        <dbReference type="RuleBase" id="RU361277"/>
    </source>
</evidence>
<evidence type="ECO:0000256" key="3">
    <source>
        <dbReference type="ARBA" id="ARBA00013190"/>
    </source>
</evidence>